<gene>
    <name evidence="1" type="ORF">NEZAVI_LOCUS6369</name>
</gene>
<dbReference type="Pfam" id="PF05063">
    <property type="entry name" value="MT-A70"/>
    <property type="match status" value="1"/>
</dbReference>
<sequence>MSILCSNEKGWVISHYDYSKNLYRNVHSPTGIIDLNYNKNLFKITTPFMRDQEAEKLASFLSCDSSLRKVRKRRRLASNDVEVTESGEPVCSFTNSNGKKPYERIIFGASQKRHFKNPEESKYFLSVPSALHSHKPPLTDILKDYLPENVKCLELFARYLLPGWTSVGEWHTLRSATQPSRDNSRLTTQQVSLPSSFF</sequence>
<evidence type="ECO:0000313" key="1">
    <source>
        <dbReference type="EMBL" id="CAH1396265.1"/>
    </source>
</evidence>
<dbReference type="InterPro" id="IPR007757">
    <property type="entry name" value="MT-A70-like"/>
</dbReference>
<dbReference type="PANTHER" id="PTHR12829">
    <property type="entry name" value="N6-ADENOSINE-METHYLTRANSFERASE"/>
    <property type="match status" value="1"/>
</dbReference>
<dbReference type="Proteomes" id="UP001152798">
    <property type="component" value="Chromosome 3"/>
</dbReference>
<protein>
    <submittedName>
        <fullName evidence="1">Uncharacterized protein</fullName>
    </submittedName>
</protein>
<dbReference type="GO" id="GO:0008168">
    <property type="term" value="F:methyltransferase activity"/>
    <property type="evidence" value="ECO:0007669"/>
    <property type="project" value="TreeGrafter"/>
</dbReference>
<organism evidence="1 2">
    <name type="scientific">Nezara viridula</name>
    <name type="common">Southern green stink bug</name>
    <name type="synonym">Cimex viridulus</name>
    <dbReference type="NCBI Taxonomy" id="85310"/>
    <lineage>
        <taxon>Eukaryota</taxon>
        <taxon>Metazoa</taxon>
        <taxon>Ecdysozoa</taxon>
        <taxon>Arthropoda</taxon>
        <taxon>Hexapoda</taxon>
        <taxon>Insecta</taxon>
        <taxon>Pterygota</taxon>
        <taxon>Neoptera</taxon>
        <taxon>Paraneoptera</taxon>
        <taxon>Hemiptera</taxon>
        <taxon>Heteroptera</taxon>
        <taxon>Panheteroptera</taxon>
        <taxon>Pentatomomorpha</taxon>
        <taxon>Pentatomoidea</taxon>
        <taxon>Pentatomidae</taxon>
        <taxon>Pentatominae</taxon>
        <taxon>Nezara</taxon>
    </lineage>
</organism>
<dbReference type="AlphaFoldDB" id="A0A9P0MIL7"/>
<dbReference type="OrthoDB" id="61116at2759"/>
<accession>A0A9P0MIL7</accession>
<evidence type="ECO:0000313" key="2">
    <source>
        <dbReference type="Proteomes" id="UP001152798"/>
    </source>
</evidence>
<reference evidence="1" key="1">
    <citation type="submission" date="2022-01" db="EMBL/GenBank/DDBJ databases">
        <authorList>
            <person name="King R."/>
        </authorList>
    </citation>
    <scope>NUCLEOTIDE SEQUENCE</scope>
</reference>
<name>A0A9P0MIL7_NEZVI</name>
<dbReference type="EMBL" id="OV725079">
    <property type="protein sequence ID" value="CAH1396265.1"/>
    <property type="molecule type" value="Genomic_DNA"/>
</dbReference>
<keyword evidence="2" id="KW-1185">Reference proteome</keyword>
<dbReference type="GO" id="GO:0005634">
    <property type="term" value="C:nucleus"/>
    <property type="evidence" value="ECO:0007669"/>
    <property type="project" value="TreeGrafter"/>
</dbReference>
<proteinExistence type="predicted"/>
<dbReference type="PANTHER" id="PTHR12829:SF4">
    <property type="entry name" value="N(6)-ADENINE-SPECIFIC METHYLTRANSFERASE METTL4"/>
    <property type="match status" value="1"/>
</dbReference>